<dbReference type="InterPro" id="IPR001680">
    <property type="entry name" value="WD40_rpt"/>
</dbReference>
<keyword evidence="3 6" id="KW-0853">WD repeat</keyword>
<dbReference type="InterPro" id="IPR019775">
    <property type="entry name" value="WD40_repeat_CS"/>
</dbReference>
<dbReference type="AlphaFoldDB" id="A0A1W0X1U5"/>
<evidence type="ECO:0000313" key="8">
    <source>
        <dbReference type="EMBL" id="OQV21282.1"/>
    </source>
</evidence>
<name>A0A1W0X1U5_HYPEX</name>
<protein>
    <submittedName>
        <fullName evidence="8">WD repeat-containing protein 82</fullName>
    </submittedName>
</protein>
<dbReference type="GO" id="GO:0048188">
    <property type="term" value="C:Set1C/COMPASS complex"/>
    <property type="evidence" value="ECO:0007669"/>
    <property type="project" value="TreeGrafter"/>
</dbReference>
<evidence type="ECO:0000256" key="2">
    <source>
        <dbReference type="ARBA" id="ARBA00005616"/>
    </source>
</evidence>
<comment type="caution">
    <text evidence="8">The sequence shown here is derived from an EMBL/GenBank/DDBJ whole genome shotgun (WGS) entry which is preliminary data.</text>
</comment>
<dbReference type="PROSITE" id="PS50294">
    <property type="entry name" value="WD_REPEATS_REGION"/>
    <property type="match status" value="1"/>
</dbReference>
<evidence type="ECO:0000256" key="5">
    <source>
        <dbReference type="ARBA" id="ARBA00023242"/>
    </source>
</evidence>
<keyword evidence="4" id="KW-0677">Repeat</keyword>
<dbReference type="InterPro" id="IPR015943">
    <property type="entry name" value="WD40/YVTN_repeat-like_dom_sf"/>
</dbReference>
<evidence type="ECO:0000256" key="1">
    <source>
        <dbReference type="ARBA" id="ARBA00004123"/>
    </source>
</evidence>
<dbReference type="OrthoDB" id="27537at2759"/>
<keyword evidence="9" id="KW-1185">Reference proteome</keyword>
<comment type="subcellular location">
    <subcellularLocation>
        <location evidence="1">Nucleus</location>
    </subcellularLocation>
</comment>
<sequence length="367" mass="40331">MARPDRGRFPTPGGGGPPGYNPNHAAFQQRGPRPTGMPYQQQGASSYQLAVPSPRMAAPTTLVLNDAMLSTFRVCRTFQENSGDVNHADFSTQGEFLLTSASDDSIVIYDCLKGSSNRVINCKKYGVENIIYTHSSNAALHSSSRTDDSIRYLNLQENKYLATFQGHTKKIRHICLSPVDDQFISASADKTIRLWDHRVGCTGTLPNLDAAPSMAFDPEGLVFAVSCCVEREQRIMLYDLRNFTDGPFAVFRYGEQQDGDWCGMKISPNGRYLLVTTNGPTVYVMDSFTGECLFTFRGHANKGKELEASFTPDSNYALIGSTNGQVHIWNLKNGAPLLPLPPGRAKDPAHLVKFSPTNALMMTAGKQ</sequence>
<evidence type="ECO:0000256" key="3">
    <source>
        <dbReference type="ARBA" id="ARBA00022574"/>
    </source>
</evidence>
<dbReference type="GO" id="GO:0016070">
    <property type="term" value="P:RNA metabolic process"/>
    <property type="evidence" value="ECO:0007669"/>
    <property type="project" value="UniProtKB-ARBA"/>
</dbReference>
<dbReference type="SMART" id="SM00320">
    <property type="entry name" value="WD40"/>
    <property type="match status" value="5"/>
</dbReference>
<gene>
    <name evidence="8" type="ORF">BV898_04768</name>
</gene>
<feature type="repeat" description="WD" evidence="6">
    <location>
        <begin position="164"/>
        <end position="196"/>
    </location>
</feature>
<evidence type="ECO:0000256" key="4">
    <source>
        <dbReference type="ARBA" id="ARBA00022737"/>
    </source>
</evidence>
<dbReference type="GO" id="GO:0003682">
    <property type="term" value="F:chromatin binding"/>
    <property type="evidence" value="ECO:0007669"/>
    <property type="project" value="TreeGrafter"/>
</dbReference>
<evidence type="ECO:0000256" key="7">
    <source>
        <dbReference type="SAM" id="MobiDB-lite"/>
    </source>
</evidence>
<dbReference type="EMBL" id="MTYJ01000024">
    <property type="protein sequence ID" value="OQV21282.1"/>
    <property type="molecule type" value="Genomic_DNA"/>
</dbReference>
<feature type="repeat" description="WD" evidence="6">
    <location>
        <begin position="309"/>
        <end position="339"/>
    </location>
</feature>
<dbReference type="InterPro" id="IPR036322">
    <property type="entry name" value="WD40_repeat_dom_sf"/>
</dbReference>
<comment type="similarity">
    <text evidence="2">Belongs to the WD repeat SWD2 family.</text>
</comment>
<feature type="region of interest" description="Disordered" evidence="7">
    <location>
        <begin position="1"/>
        <end position="43"/>
    </location>
</feature>
<dbReference type="PROSITE" id="PS50082">
    <property type="entry name" value="WD_REPEATS_2"/>
    <property type="match status" value="2"/>
</dbReference>
<keyword evidence="5" id="KW-0539">Nucleus</keyword>
<dbReference type="Proteomes" id="UP000192578">
    <property type="component" value="Unassembled WGS sequence"/>
</dbReference>
<dbReference type="Pfam" id="PF00400">
    <property type="entry name" value="WD40"/>
    <property type="match status" value="3"/>
</dbReference>
<dbReference type="PANTHER" id="PTHR19861">
    <property type="entry name" value="WD40 REPEAT PROTEIN SWD2"/>
    <property type="match status" value="1"/>
</dbReference>
<proteinExistence type="inferred from homology"/>
<dbReference type="SUPFAM" id="SSF50978">
    <property type="entry name" value="WD40 repeat-like"/>
    <property type="match status" value="1"/>
</dbReference>
<dbReference type="InterPro" id="IPR037867">
    <property type="entry name" value="Swd2/WDR82"/>
</dbReference>
<evidence type="ECO:0000313" key="9">
    <source>
        <dbReference type="Proteomes" id="UP000192578"/>
    </source>
</evidence>
<dbReference type="Gene3D" id="2.130.10.10">
    <property type="entry name" value="YVTN repeat-like/Quinoprotein amine dehydrogenase"/>
    <property type="match status" value="1"/>
</dbReference>
<reference evidence="9" key="1">
    <citation type="submission" date="2017-01" db="EMBL/GenBank/DDBJ databases">
        <title>Comparative genomics of anhydrobiosis in the tardigrade Hypsibius dujardini.</title>
        <authorList>
            <person name="Yoshida Y."/>
            <person name="Koutsovoulos G."/>
            <person name="Laetsch D."/>
            <person name="Stevens L."/>
            <person name="Kumar S."/>
            <person name="Horikawa D."/>
            <person name="Ishino K."/>
            <person name="Komine S."/>
            <person name="Tomita M."/>
            <person name="Blaxter M."/>
            <person name="Arakawa K."/>
        </authorList>
    </citation>
    <scope>NUCLEOTIDE SEQUENCE [LARGE SCALE GENOMIC DNA]</scope>
    <source>
        <strain evidence="9">Z151</strain>
    </source>
</reference>
<evidence type="ECO:0000256" key="6">
    <source>
        <dbReference type="PROSITE-ProRule" id="PRU00221"/>
    </source>
</evidence>
<organism evidence="8 9">
    <name type="scientific">Hypsibius exemplaris</name>
    <name type="common">Freshwater tardigrade</name>
    <dbReference type="NCBI Taxonomy" id="2072580"/>
    <lineage>
        <taxon>Eukaryota</taxon>
        <taxon>Metazoa</taxon>
        <taxon>Ecdysozoa</taxon>
        <taxon>Tardigrada</taxon>
        <taxon>Eutardigrada</taxon>
        <taxon>Parachela</taxon>
        <taxon>Hypsibioidea</taxon>
        <taxon>Hypsibiidae</taxon>
        <taxon>Hypsibius</taxon>
    </lineage>
</organism>
<accession>A0A1W0X1U5</accession>
<dbReference type="PANTHER" id="PTHR19861:SF0">
    <property type="entry name" value="WD REPEAT-CONTAINING PROTEIN 82"/>
    <property type="match status" value="1"/>
</dbReference>
<dbReference type="PROSITE" id="PS00678">
    <property type="entry name" value="WD_REPEATS_1"/>
    <property type="match status" value="1"/>
</dbReference>